<evidence type="ECO:0000313" key="2">
    <source>
        <dbReference type="EMBL" id="EXC12815.1"/>
    </source>
</evidence>
<gene>
    <name evidence="2" type="ORF">L484_008206</name>
</gene>
<feature type="region of interest" description="Disordered" evidence="1">
    <location>
        <begin position="52"/>
        <end position="116"/>
    </location>
</feature>
<dbReference type="Proteomes" id="UP000030645">
    <property type="component" value="Unassembled WGS sequence"/>
</dbReference>
<proteinExistence type="predicted"/>
<name>W9RVL8_9ROSA</name>
<keyword evidence="3" id="KW-1185">Reference proteome</keyword>
<accession>W9RVL8</accession>
<evidence type="ECO:0000256" key="1">
    <source>
        <dbReference type="SAM" id="MobiDB-lite"/>
    </source>
</evidence>
<feature type="compositionally biased region" description="Basic and acidic residues" evidence="1">
    <location>
        <begin position="83"/>
        <end position="106"/>
    </location>
</feature>
<protein>
    <submittedName>
        <fullName evidence="2">Uncharacterized protein</fullName>
    </submittedName>
</protein>
<reference evidence="3" key="1">
    <citation type="submission" date="2013-01" db="EMBL/GenBank/DDBJ databases">
        <title>Draft Genome Sequence of a Mulberry Tree, Morus notabilis C.K. Schneid.</title>
        <authorList>
            <person name="He N."/>
            <person name="Zhao S."/>
        </authorList>
    </citation>
    <scope>NUCLEOTIDE SEQUENCE</scope>
</reference>
<evidence type="ECO:0000313" key="3">
    <source>
        <dbReference type="Proteomes" id="UP000030645"/>
    </source>
</evidence>
<dbReference type="EMBL" id="KE345724">
    <property type="protein sequence ID" value="EXC12815.1"/>
    <property type="molecule type" value="Genomic_DNA"/>
</dbReference>
<sequence>MSPRTFSIDYRVTIDPKVVQKEIQNGKNNQIIKNQNFRTKLKATIAVAIQNLKQTKSQNKGRSEGASANLKQKEASRGENGAEDEKRNKGEGGKERVFPSHEDTDKTTSYVVRVAK</sequence>
<organism evidence="2 3">
    <name type="scientific">Morus notabilis</name>
    <dbReference type="NCBI Taxonomy" id="981085"/>
    <lineage>
        <taxon>Eukaryota</taxon>
        <taxon>Viridiplantae</taxon>
        <taxon>Streptophyta</taxon>
        <taxon>Embryophyta</taxon>
        <taxon>Tracheophyta</taxon>
        <taxon>Spermatophyta</taxon>
        <taxon>Magnoliopsida</taxon>
        <taxon>eudicotyledons</taxon>
        <taxon>Gunneridae</taxon>
        <taxon>Pentapetalae</taxon>
        <taxon>rosids</taxon>
        <taxon>fabids</taxon>
        <taxon>Rosales</taxon>
        <taxon>Moraceae</taxon>
        <taxon>Moreae</taxon>
        <taxon>Morus</taxon>
    </lineage>
</organism>
<dbReference type="AlphaFoldDB" id="W9RVL8"/>